<evidence type="ECO:0000256" key="1">
    <source>
        <dbReference type="ARBA" id="ARBA00001929"/>
    </source>
</evidence>
<evidence type="ECO:0000256" key="9">
    <source>
        <dbReference type="ARBA" id="ARBA00023014"/>
    </source>
</evidence>
<keyword evidence="3" id="KW-0349">Heme</keyword>
<dbReference type="GO" id="GO:0046872">
    <property type="term" value="F:metal ion binding"/>
    <property type="evidence" value="ECO:0007669"/>
    <property type="project" value="UniProtKB-KW"/>
</dbReference>
<dbReference type="InterPro" id="IPR036188">
    <property type="entry name" value="FAD/NAD-bd_sf"/>
</dbReference>
<dbReference type="EMBL" id="FMZZ01000001">
    <property type="protein sequence ID" value="SDC07880.1"/>
    <property type="molecule type" value="Genomic_DNA"/>
</dbReference>
<keyword evidence="12" id="KW-1185">Reference proteome</keyword>
<accession>A0A1G6IN73</accession>
<dbReference type="OrthoDB" id="9768666at2"/>
<evidence type="ECO:0000256" key="7">
    <source>
        <dbReference type="ARBA" id="ARBA00023002"/>
    </source>
</evidence>
<keyword evidence="9" id="KW-0411">Iron-sulfur</keyword>
<reference evidence="12" key="1">
    <citation type="submission" date="2016-10" db="EMBL/GenBank/DDBJ databases">
        <authorList>
            <person name="Varghese N."/>
            <person name="Submissions S."/>
        </authorList>
    </citation>
    <scope>NUCLEOTIDE SEQUENCE [LARGE SCALE GENOMIC DNA]</scope>
    <source>
        <strain evidence="12">IBRC-M 10403</strain>
    </source>
</reference>
<dbReference type="InterPro" id="IPR023753">
    <property type="entry name" value="FAD/NAD-binding_dom"/>
</dbReference>
<dbReference type="PANTHER" id="PTHR43809">
    <property type="entry name" value="NITRITE REDUCTASE (NADH) LARGE SUBUNIT"/>
    <property type="match status" value="1"/>
</dbReference>
<dbReference type="SUPFAM" id="SSF51905">
    <property type="entry name" value="FAD/NAD(P)-binding domain"/>
    <property type="match status" value="2"/>
</dbReference>
<evidence type="ECO:0000256" key="8">
    <source>
        <dbReference type="ARBA" id="ARBA00023004"/>
    </source>
</evidence>
<proteinExistence type="predicted"/>
<feature type="domain" description="FAD/NAD(P)-binding" evidence="10">
    <location>
        <begin position="5"/>
        <end position="285"/>
    </location>
</feature>
<dbReference type="Pfam" id="PF07992">
    <property type="entry name" value="Pyr_redox_2"/>
    <property type="match status" value="1"/>
</dbReference>
<dbReference type="AlphaFoldDB" id="A0A1G6IN73"/>
<dbReference type="PRINTS" id="PR00411">
    <property type="entry name" value="PNDRDTASEI"/>
</dbReference>
<dbReference type="GO" id="GO:0051536">
    <property type="term" value="F:iron-sulfur cluster binding"/>
    <property type="evidence" value="ECO:0007669"/>
    <property type="project" value="UniProtKB-KW"/>
</dbReference>
<dbReference type="Gene3D" id="3.50.50.60">
    <property type="entry name" value="FAD/NAD(P)-binding domain"/>
    <property type="match status" value="2"/>
</dbReference>
<dbReference type="GO" id="GO:0016491">
    <property type="term" value="F:oxidoreductase activity"/>
    <property type="evidence" value="ECO:0007669"/>
    <property type="project" value="UniProtKB-KW"/>
</dbReference>
<keyword evidence="4" id="KW-0285">Flavoprotein</keyword>
<sequence>MTSTLVVVGHGMVGHRFVEQVRALDTDDTWRVVVLAEEHHPAYDRVSLSSYLAGKSKSDLALPGRDLRADPRVDLRLACPAVSVDRARRLVRTADGDEVRYDALVLATGSRPFVPPVPGHDLSGCFVYRTFDDLDALRAAARAGRPGVVVGGGLLGLEAANALRLLGMRAHVVETAPHLMPAQLDAGAARVLHRHLTGLGFDLRCATATTSVDADPDGAVRAVTLSDGTVLAADLVVFAAGVRPRDELAAVLGLARGERGGFAVDDHCRTADDRVWAIGECAAIRGRCHGLVAPGYRMADNVARQVLGQRTAPVDGSDASTTLKLLGVSVATFGAARSDDALEVVFAEGDARYAKVLLSRDTGDLMGGILAGDTGSWTTVGSFVGRPPPSDLERLLLP</sequence>
<evidence type="ECO:0000313" key="12">
    <source>
        <dbReference type="Proteomes" id="UP000199501"/>
    </source>
</evidence>
<keyword evidence="6" id="KW-0274">FAD</keyword>
<evidence type="ECO:0000256" key="3">
    <source>
        <dbReference type="ARBA" id="ARBA00022617"/>
    </source>
</evidence>
<dbReference type="Proteomes" id="UP000199501">
    <property type="component" value="Unassembled WGS sequence"/>
</dbReference>
<dbReference type="FunFam" id="3.50.50.60:FF:000033">
    <property type="entry name" value="Nitrite reductase [NAD(P)H], large subunit"/>
    <property type="match status" value="1"/>
</dbReference>
<organism evidence="11 12">
    <name type="scientific">Actinokineospora iranica</name>
    <dbReference type="NCBI Taxonomy" id="1271860"/>
    <lineage>
        <taxon>Bacteria</taxon>
        <taxon>Bacillati</taxon>
        <taxon>Actinomycetota</taxon>
        <taxon>Actinomycetes</taxon>
        <taxon>Pseudonocardiales</taxon>
        <taxon>Pseudonocardiaceae</taxon>
        <taxon>Actinokineospora</taxon>
    </lineage>
</organism>
<dbReference type="InterPro" id="IPR052034">
    <property type="entry name" value="NasD-like"/>
</dbReference>
<evidence type="ECO:0000256" key="5">
    <source>
        <dbReference type="ARBA" id="ARBA00022723"/>
    </source>
</evidence>
<dbReference type="PRINTS" id="PR00368">
    <property type="entry name" value="FADPNR"/>
</dbReference>
<evidence type="ECO:0000256" key="4">
    <source>
        <dbReference type="ARBA" id="ARBA00022630"/>
    </source>
</evidence>
<comment type="cofactor">
    <cofactor evidence="1">
        <name>siroheme</name>
        <dbReference type="ChEBI" id="CHEBI:60052"/>
    </cofactor>
</comment>
<keyword evidence="5" id="KW-0479">Metal-binding</keyword>
<dbReference type="STRING" id="1271860.SAMN05216174_10126"/>
<evidence type="ECO:0000259" key="10">
    <source>
        <dbReference type="Pfam" id="PF07992"/>
    </source>
</evidence>
<dbReference type="PANTHER" id="PTHR43809:SF1">
    <property type="entry name" value="NITRITE REDUCTASE (NADH) LARGE SUBUNIT"/>
    <property type="match status" value="1"/>
</dbReference>
<keyword evidence="8" id="KW-0408">Iron</keyword>
<evidence type="ECO:0000313" key="11">
    <source>
        <dbReference type="EMBL" id="SDC07880.1"/>
    </source>
</evidence>
<gene>
    <name evidence="11" type="ORF">SAMN05216174_10126</name>
</gene>
<dbReference type="InterPro" id="IPR016156">
    <property type="entry name" value="FAD/NAD-linked_Rdtase_dimer_sf"/>
</dbReference>
<comment type="pathway">
    <text evidence="2">Nitrogen metabolism; nitrate reduction (assimilation).</text>
</comment>
<name>A0A1G6IN73_9PSEU</name>
<protein>
    <submittedName>
        <fullName evidence="11">Nitrite reductase (NADH) large subunit</fullName>
    </submittedName>
</protein>
<dbReference type="Gene3D" id="3.30.390.30">
    <property type="match status" value="1"/>
</dbReference>
<evidence type="ECO:0000256" key="2">
    <source>
        <dbReference type="ARBA" id="ARBA00005096"/>
    </source>
</evidence>
<dbReference type="RefSeq" id="WP_091448621.1">
    <property type="nucleotide sequence ID" value="NZ_FMZZ01000001.1"/>
</dbReference>
<evidence type="ECO:0000256" key="6">
    <source>
        <dbReference type="ARBA" id="ARBA00022827"/>
    </source>
</evidence>
<keyword evidence="7" id="KW-0560">Oxidoreductase</keyword>